<dbReference type="PANTHER" id="PTHR43024">
    <property type="entry name" value="UDP-N-ACETYLMURAMOYL-TRIPEPTIDE--D-ALANYL-D-ALANINE LIGASE"/>
    <property type="match status" value="1"/>
</dbReference>
<dbReference type="SUPFAM" id="SSF63418">
    <property type="entry name" value="MurE/MurF N-terminal domain"/>
    <property type="match status" value="1"/>
</dbReference>
<dbReference type="GO" id="GO:0071555">
    <property type="term" value="P:cell wall organization"/>
    <property type="evidence" value="ECO:0007669"/>
    <property type="project" value="UniProtKB-KW"/>
</dbReference>
<evidence type="ECO:0000256" key="2">
    <source>
        <dbReference type="ARBA" id="ARBA00022598"/>
    </source>
</evidence>
<evidence type="ECO:0000256" key="6">
    <source>
        <dbReference type="ARBA" id="ARBA00022960"/>
    </source>
</evidence>
<dbReference type="InterPro" id="IPR013221">
    <property type="entry name" value="Mur_ligase_cen"/>
</dbReference>
<evidence type="ECO:0000313" key="15">
    <source>
        <dbReference type="EMBL" id="UOQ72730.1"/>
    </source>
</evidence>
<evidence type="ECO:0000259" key="13">
    <source>
        <dbReference type="Pfam" id="PF02875"/>
    </source>
</evidence>
<dbReference type="InterPro" id="IPR035911">
    <property type="entry name" value="MurE/MurF_N"/>
</dbReference>
<keyword evidence="6 10" id="KW-0133">Cell shape</keyword>
<evidence type="ECO:0000256" key="4">
    <source>
        <dbReference type="ARBA" id="ARBA00022741"/>
    </source>
</evidence>
<accession>A0A8T9QA86</accession>
<dbReference type="InterPro" id="IPR051046">
    <property type="entry name" value="MurCDEF_CellWall_CoF430Synth"/>
</dbReference>
<comment type="similarity">
    <text evidence="10">Belongs to the MurCDEF family. MurF subfamily.</text>
</comment>
<keyword evidence="7 10" id="KW-0573">Peptidoglycan synthesis</keyword>
<feature type="domain" description="Mur ligase C-terminal" evidence="13">
    <location>
        <begin position="302"/>
        <end position="419"/>
    </location>
</feature>
<feature type="binding site" evidence="10">
    <location>
        <begin position="100"/>
        <end position="106"/>
    </location>
    <ligand>
        <name>ATP</name>
        <dbReference type="ChEBI" id="CHEBI:30616"/>
    </ligand>
</feature>
<name>A0A8T9QA86_9BACT</name>
<evidence type="ECO:0000256" key="11">
    <source>
        <dbReference type="RuleBase" id="RU004136"/>
    </source>
</evidence>
<comment type="pathway">
    <text evidence="10 11">Cell wall biogenesis; peptidoglycan biosynthesis.</text>
</comment>
<dbReference type="InterPro" id="IPR004101">
    <property type="entry name" value="Mur_ligase_C"/>
</dbReference>
<feature type="domain" description="Mur ligase central" evidence="14">
    <location>
        <begin position="98"/>
        <end position="278"/>
    </location>
</feature>
<keyword evidence="1 10" id="KW-0963">Cytoplasm</keyword>
<dbReference type="KEGG" id="hcu:MUN79_01685"/>
<evidence type="ECO:0000256" key="1">
    <source>
        <dbReference type="ARBA" id="ARBA00022490"/>
    </source>
</evidence>
<dbReference type="HAMAP" id="MF_02019">
    <property type="entry name" value="MurF"/>
    <property type="match status" value="1"/>
</dbReference>
<proteinExistence type="inferred from homology"/>
<dbReference type="Pfam" id="PF08245">
    <property type="entry name" value="Mur_ligase_M"/>
    <property type="match status" value="1"/>
</dbReference>
<keyword evidence="9 10" id="KW-0961">Cell wall biogenesis/degradation</keyword>
<dbReference type="SUPFAM" id="SSF53244">
    <property type="entry name" value="MurD-like peptide ligases, peptide-binding domain"/>
    <property type="match status" value="1"/>
</dbReference>
<evidence type="ECO:0000313" key="16">
    <source>
        <dbReference type="Proteomes" id="UP000831796"/>
    </source>
</evidence>
<dbReference type="InterPro" id="IPR036615">
    <property type="entry name" value="Mur_ligase_C_dom_sf"/>
</dbReference>
<dbReference type="GO" id="GO:0005737">
    <property type="term" value="C:cytoplasm"/>
    <property type="evidence" value="ECO:0007669"/>
    <property type="project" value="UniProtKB-SubCell"/>
</dbReference>
<dbReference type="Gene3D" id="3.40.1390.10">
    <property type="entry name" value="MurE/MurF, N-terminal domain"/>
    <property type="match status" value="1"/>
</dbReference>
<dbReference type="Proteomes" id="UP000831796">
    <property type="component" value="Chromosome"/>
</dbReference>
<evidence type="ECO:0000256" key="9">
    <source>
        <dbReference type="ARBA" id="ARBA00023316"/>
    </source>
</evidence>
<keyword evidence="5 10" id="KW-0067">ATP-binding</keyword>
<dbReference type="Gene3D" id="3.90.190.20">
    <property type="entry name" value="Mur ligase, C-terminal domain"/>
    <property type="match status" value="1"/>
</dbReference>
<evidence type="ECO:0000256" key="10">
    <source>
        <dbReference type="HAMAP-Rule" id="MF_02019"/>
    </source>
</evidence>
<dbReference type="InterPro" id="IPR005863">
    <property type="entry name" value="UDP-N-AcMur_synth"/>
</dbReference>
<comment type="subcellular location">
    <subcellularLocation>
        <location evidence="10 11">Cytoplasm</location>
    </subcellularLocation>
</comment>
<protein>
    <recommendedName>
        <fullName evidence="10 11">UDP-N-acetylmuramoyl-tripeptide--D-alanyl-D-alanine ligase</fullName>
        <ecNumber evidence="10 11">6.3.2.10</ecNumber>
    </recommendedName>
    <alternativeName>
        <fullName evidence="10">D-alanyl-D-alanine-adding enzyme</fullName>
    </alternativeName>
</protein>
<keyword evidence="3 10" id="KW-0132">Cell division</keyword>
<sequence length="430" mass="45942">MEDSTALYARFTQCAAVSTDSRQDQTNTLFFALNGPSFRGRDFAPQALAKGARYAVVDDEELAATDPERYTFAPDPLLALQQLAHHHRRQLSIPVIGITGSNGKTTTKELLHAVLSRRYAVQYTRGNLNNHIGVPLTLLSINKQHELAIVEMGANHQGEIDLLSRLAEPTHGLITNIGKAHLEGFGGEEGIAKGKSELFRFLAATGGTAFVNTADAKLPGLATSVNEQVSYPNPTDSYPAELLTAAPNVVLRLYDGTVVEAQITGGYNFLNLAAAAAVGAHFQVPTADIAAALAGYAPTNNRSQLVRTSRNEVVLDAYNANPSSMAAALTSFAARPATGEKVVILGDMFELGEASVAEHRALGELLATLPFATVLLCGLDMQHAALQSEFHHFLTKAEAAAWLTEHPLSDKQILIKGSRGMGLETLLPLV</sequence>
<dbReference type="EC" id="6.3.2.10" evidence="10 11"/>
<keyword evidence="8 10" id="KW-0131">Cell cycle</keyword>
<evidence type="ECO:0000259" key="12">
    <source>
        <dbReference type="Pfam" id="PF01225"/>
    </source>
</evidence>
<evidence type="ECO:0000256" key="3">
    <source>
        <dbReference type="ARBA" id="ARBA00022618"/>
    </source>
</evidence>
<dbReference type="SUPFAM" id="SSF53623">
    <property type="entry name" value="MurD-like peptide ligases, catalytic domain"/>
    <property type="match status" value="1"/>
</dbReference>
<comment type="catalytic activity">
    <reaction evidence="10 11">
        <text>D-alanyl-D-alanine + UDP-N-acetyl-alpha-D-muramoyl-L-alanyl-gamma-D-glutamyl-meso-2,6-diaminopimelate + ATP = UDP-N-acetyl-alpha-D-muramoyl-L-alanyl-gamma-D-glutamyl-meso-2,6-diaminopimeloyl-D-alanyl-D-alanine + ADP + phosphate + H(+)</text>
        <dbReference type="Rhea" id="RHEA:28374"/>
        <dbReference type="ChEBI" id="CHEBI:15378"/>
        <dbReference type="ChEBI" id="CHEBI:30616"/>
        <dbReference type="ChEBI" id="CHEBI:43474"/>
        <dbReference type="ChEBI" id="CHEBI:57822"/>
        <dbReference type="ChEBI" id="CHEBI:61386"/>
        <dbReference type="ChEBI" id="CHEBI:83905"/>
        <dbReference type="ChEBI" id="CHEBI:456216"/>
        <dbReference type="EC" id="6.3.2.10"/>
    </reaction>
</comment>
<evidence type="ECO:0000256" key="7">
    <source>
        <dbReference type="ARBA" id="ARBA00022984"/>
    </source>
</evidence>
<dbReference type="GO" id="GO:0008360">
    <property type="term" value="P:regulation of cell shape"/>
    <property type="evidence" value="ECO:0007669"/>
    <property type="project" value="UniProtKB-KW"/>
</dbReference>
<dbReference type="PANTHER" id="PTHR43024:SF1">
    <property type="entry name" value="UDP-N-ACETYLMURAMOYL-TRIPEPTIDE--D-ALANYL-D-ALANINE LIGASE"/>
    <property type="match status" value="1"/>
</dbReference>
<dbReference type="GO" id="GO:0005524">
    <property type="term" value="F:ATP binding"/>
    <property type="evidence" value="ECO:0007669"/>
    <property type="project" value="UniProtKB-UniRule"/>
</dbReference>
<dbReference type="GO" id="GO:0047480">
    <property type="term" value="F:UDP-N-acetylmuramoyl-tripeptide-D-alanyl-D-alanine ligase activity"/>
    <property type="evidence" value="ECO:0007669"/>
    <property type="project" value="UniProtKB-UniRule"/>
</dbReference>
<dbReference type="InterPro" id="IPR000713">
    <property type="entry name" value="Mur_ligase_N"/>
</dbReference>
<dbReference type="EMBL" id="CP095046">
    <property type="protein sequence ID" value="UOQ72730.1"/>
    <property type="molecule type" value="Genomic_DNA"/>
</dbReference>
<keyword evidence="16" id="KW-1185">Reference proteome</keyword>
<dbReference type="Pfam" id="PF01225">
    <property type="entry name" value="Mur_ligase"/>
    <property type="match status" value="1"/>
</dbReference>
<dbReference type="RefSeq" id="WP_244676088.1">
    <property type="nucleotide sequence ID" value="NZ_CP095046.1"/>
</dbReference>
<dbReference type="GO" id="GO:0051301">
    <property type="term" value="P:cell division"/>
    <property type="evidence" value="ECO:0007669"/>
    <property type="project" value="UniProtKB-KW"/>
</dbReference>
<dbReference type="Gene3D" id="3.40.1190.10">
    <property type="entry name" value="Mur-like, catalytic domain"/>
    <property type="match status" value="1"/>
</dbReference>
<evidence type="ECO:0000259" key="14">
    <source>
        <dbReference type="Pfam" id="PF08245"/>
    </source>
</evidence>
<dbReference type="Pfam" id="PF02875">
    <property type="entry name" value="Mur_ligase_C"/>
    <property type="match status" value="1"/>
</dbReference>
<gene>
    <name evidence="10" type="primary">murF</name>
    <name evidence="15" type="ORF">MUN79_01685</name>
</gene>
<keyword evidence="4 10" id="KW-0547">Nucleotide-binding</keyword>
<dbReference type="AlphaFoldDB" id="A0A8T9QA86"/>
<dbReference type="GO" id="GO:0009252">
    <property type="term" value="P:peptidoglycan biosynthetic process"/>
    <property type="evidence" value="ECO:0007669"/>
    <property type="project" value="UniProtKB-UniRule"/>
</dbReference>
<dbReference type="NCBIfam" id="TIGR01143">
    <property type="entry name" value="murF"/>
    <property type="match status" value="1"/>
</dbReference>
<feature type="domain" description="Mur ligase N-terminal catalytic" evidence="12">
    <location>
        <begin position="16"/>
        <end position="61"/>
    </location>
</feature>
<dbReference type="InterPro" id="IPR036565">
    <property type="entry name" value="Mur-like_cat_sf"/>
</dbReference>
<comment type="function">
    <text evidence="10 11">Involved in cell wall formation. Catalyzes the final step in the synthesis of UDP-N-acetylmuramoyl-pentapeptide, the precursor of murein.</text>
</comment>
<keyword evidence="2 10" id="KW-0436">Ligase</keyword>
<organism evidence="15 16">
    <name type="scientific">Hymenobacter cellulosilyticus</name>
    <dbReference type="NCBI Taxonomy" id="2932248"/>
    <lineage>
        <taxon>Bacteria</taxon>
        <taxon>Pseudomonadati</taxon>
        <taxon>Bacteroidota</taxon>
        <taxon>Cytophagia</taxon>
        <taxon>Cytophagales</taxon>
        <taxon>Hymenobacteraceae</taxon>
        <taxon>Hymenobacter</taxon>
    </lineage>
</organism>
<evidence type="ECO:0000256" key="8">
    <source>
        <dbReference type="ARBA" id="ARBA00023306"/>
    </source>
</evidence>
<evidence type="ECO:0000256" key="5">
    <source>
        <dbReference type="ARBA" id="ARBA00022840"/>
    </source>
</evidence>
<reference evidence="15" key="1">
    <citation type="submission" date="2022-04" db="EMBL/GenBank/DDBJ databases">
        <title>Hymenobacter sp. isolated from the air.</title>
        <authorList>
            <person name="Won M."/>
            <person name="Lee C.-M."/>
            <person name="Woen H.-Y."/>
            <person name="Kwon S.-W."/>
        </authorList>
    </citation>
    <scope>NUCLEOTIDE SEQUENCE</scope>
    <source>
        <strain evidence="15">5116S-3</strain>
    </source>
</reference>